<gene>
    <name evidence="3" type="primary">Contig6275.g6717</name>
    <name evidence="3" type="ORF">STYLEM_19322</name>
</gene>
<name>A0A078B7I4_STYLE</name>
<feature type="coiled-coil region" evidence="1">
    <location>
        <begin position="603"/>
        <end position="698"/>
    </location>
</feature>
<feature type="region of interest" description="Disordered" evidence="2">
    <location>
        <begin position="1014"/>
        <end position="1041"/>
    </location>
</feature>
<feature type="compositionally biased region" description="Polar residues" evidence="2">
    <location>
        <begin position="1082"/>
        <end position="1122"/>
    </location>
</feature>
<keyword evidence="1" id="KW-0175">Coiled coil</keyword>
<evidence type="ECO:0000256" key="2">
    <source>
        <dbReference type="SAM" id="MobiDB-lite"/>
    </source>
</evidence>
<accession>A0A078B7I4</accession>
<reference evidence="3 4" key="1">
    <citation type="submission" date="2014-06" db="EMBL/GenBank/DDBJ databases">
        <authorList>
            <person name="Swart Estienne"/>
        </authorList>
    </citation>
    <scope>NUCLEOTIDE SEQUENCE [LARGE SCALE GENOMIC DNA]</scope>
    <source>
        <strain evidence="3 4">130c</strain>
    </source>
</reference>
<dbReference type="AlphaFoldDB" id="A0A078B7I4"/>
<evidence type="ECO:0000313" key="3">
    <source>
        <dbReference type="EMBL" id="CDW90181.1"/>
    </source>
</evidence>
<feature type="coiled-coil region" evidence="1">
    <location>
        <begin position="400"/>
        <end position="539"/>
    </location>
</feature>
<feature type="region of interest" description="Disordered" evidence="2">
    <location>
        <begin position="1216"/>
        <end position="1237"/>
    </location>
</feature>
<feature type="region of interest" description="Disordered" evidence="2">
    <location>
        <begin position="1082"/>
        <end position="1136"/>
    </location>
</feature>
<feature type="compositionally biased region" description="Polar residues" evidence="2">
    <location>
        <begin position="1216"/>
        <end position="1229"/>
    </location>
</feature>
<dbReference type="EMBL" id="CCKQ01018231">
    <property type="protein sequence ID" value="CDW90181.1"/>
    <property type="molecule type" value="Genomic_DNA"/>
</dbReference>
<dbReference type="Proteomes" id="UP000039865">
    <property type="component" value="Unassembled WGS sequence"/>
</dbReference>
<evidence type="ECO:0000313" key="4">
    <source>
        <dbReference type="Proteomes" id="UP000039865"/>
    </source>
</evidence>
<evidence type="ECO:0000256" key="1">
    <source>
        <dbReference type="SAM" id="Coils"/>
    </source>
</evidence>
<feature type="region of interest" description="Disordered" evidence="2">
    <location>
        <begin position="64"/>
        <end position="83"/>
    </location>
</feature>
<protein>
    <submittedName>
        <fullName evidence="3">Uncharacterized protein</fullName>
    </submittedName>
</protein>
<keyword evidence="4" id="KW-1185">Reference proteome</keyword>
<feature type="coiled-coil region" evidence="1">
    <location>
        <begin position="819"/>
        <end position="863"/>
    </location>
</feature>
<dbReference type="OrthoDB" id="313593at2759"/>
<proteinExistence type="predicted"/>
<dbReference type="Gene3D" id="1.20.5.1160">
    <property type="entry name" value="Vasodilator-stimulated phosphoprotein"/>
    <property type="match status" value="1"/>
</dbReference>
<dbReference type="InParanoid" id="A0A078B7I4"/>
<sequence length="1253" mass="146544">MESNRSRPNSSALDLRQQLNQRGRVSNDPQIKYNNLTTNNFTGEGGLLPNLSDKFSFVQDEQAIRSRHENKPKSAHPNKRRIKQQLSPTELNKTIGVTVGYQANTIQHQQRVMNIGVHENAINQSFETRIKDIYNARESSTKLNPKVIETWINETLLDAEHLDIPGVVLKPEHKNPISRYMIDRLTLTNAGIPNEFVDRIYRGLFVYSIGFYEMLQKSLHHAENRYTLLSSIWKVFAILLEYCCKSNYQMLISKISKEHKEELERLESQFNQQVERMSENERNLKESLENLQQRKDELQKQKEEETFLRKKIEEEFTKNVKTHEEEVQLRLKFESKLNNMHALHRDLHAKYQRSLEDIYQLENQNHTFSKLVSDQKAELIELRSEKVENESKITYQTERIKQLVQENELKLRQINDLEVKVSKANSDIEQKNLSLKTAEKMVNEMRLKIDANRALIDGLTSEKNHLELTLKENKDQKEQFKEKCDRLQRLHESVFQEMQEYKKQLVGIQEIKKDRDDRIEKLREEFEILTRNYDILDKEHTSLKVHHDHISEEFSNLKFDYESVSDKLKISNKVRNEKEEQLTDKINLTHQLNEIIKDRDYQIDKQRKEIDKLSKRLQEVERQNDSLEIKKKSLDKQSEIQRKQLLDKIQNLNELVSAEKDTREMWINRSRDQTKDSNDGLQNHLTQLMARNETIERDLYTKTELLRTVEDQHKIYIKKLRDEYNKLHTRLDYEVYCKDIEFEDLRSYTRRLFEHNDDLQMNLDLTSDQLIKMTEIRDGLLVDLNKLQEGFDELGRKFGSTSETLKKEIEKSGDLDYQCQQYSRQIDQMHEEIELLEKQIEEQKALEQQNNIMAEKIKLLEASLEMGSGANDNESGRRTRGALMNRGIQTKKIKQKERNLQTEGIANYNLPQQVLFSTTQASTHKNSVSAQKKPRIASAANTTTTMGMSGINLMRDPSQGMTSTIGNSQGDLYFQDGINIGSGSNILDYDRVIKSAAHKYRHMIPNTEAIMEEEGPENQTRIGGMFKRNSNMNEDDENYDKFPLRKTTTDYIYESNGQNNSKGTISTNNFNRQDSIGQRIMSGQSQPTTALQKHQQASRQRLRGQMNQGTSMEPQKRPPSTHSSKRSGEIKDDTTQEVLKSVYEKRVNMTGVQRSGQNQIQQRPMTQPEQYRNVSNIINSGTGTSIIDNIDTIFTPSDTSQMNKFKFDNQQYQQNLQSHTSSNFRQSSKTNEKFVRGRPSIKTLIKVATARDN</sequence>
<organism evidence="3 4">
    <name type="scientific">Stylonychia lemnae</name>
    <name type="common">Ciliate</name>
    <dbReference type="NCBI Taxonomy" id="5949"/>
    <lineage>
        <taxon>Eukaryota</taxon>
        <taxon>Sar</taxon>
        <taxon>Alveolata</taxon>
        <taxon>Ciliophora</taxon>
        <taxon>Intramacronucleata</taxon>
        <taxon>Spirotrichea</taxon>
        <taxon>Stichotrichia</taxon>
        <taxon>Sporadotrichida</taxon>
        <taxon>Oxytrichidae</taxon>
        <taxon>Stylonychinae</taxon>
        <taxon>Stylonychia</taxon>
    </lineage>
</organism>
<feature type="coiled-coil region" evidence="1">
    <location>
        <begin position="256"/>
        <end position="315"/>
    </location>
</feature>
<feature type="compositionally biased region" description="Basic residues" evidence="2">
    <location>
        <begin position="73"/>
        <end position="83"/>
    </location>
</feature>